<name>A0ACB9DB00_9ASTR</name>
<sequence length="312" mass="34116">MLEPSMTNLMQTVPPVRGGVKGRRKMTNSRGHPKYVGVRQRPSGRWVAEIKDTMQKVRLWLGTFDTAEDAARAYDQAARTLRGANARTNFELPDSNVCCLSENTEPFSFEEACGSGGDEGGILGALKAKLYSQNGSNHARMANISLQPVCLTNTRKRKSPQRDQLAIGHDTIKAHCLPVEQDKDHVRDANELASPNGYDELQWCYKPLPPATELWPRDIPWLETSNASNQVLNPSSSLFDTGPMGSMWPEANQAMMSQLAGITGTGGWSLDQQLLQCDYGWDGGGGTIQSANSVAANASNWDPFVYVNSVLG</sequence>
<protein>
    <submittedName>
        <fullName evidence="1">Uncharacterized protein</fullName>
    </submittedName>
</protein>
<gene>
    <name evidence="1" type="ORF">L1987_61348</name>
</gene>
<keyword evidence="2" id="KW-1185">Reference proteome</keyword>
<proteinExistence type="predicted"/>
<accession>A0ACB9DB00</accession>
<evidence type="ECO:0000313" key="1">
    <source>
        <dbReference type="EMBL" id="KAI3743638.1"/>
    </source>
</evidence>
<reference evidence="2" key="1">
    <citation type="journal article" date="2022" name="Mol. Ecol. Resour.">
        <title>The genomes of chicory, endive, great burdock and yacon provide insights into Asteraceae palaeo-polyploidization history and plant inulin production.</title>
        <authorList>
            <person name="Fan W."/>
            <person name="Wang S."/>
            <person name="Wang H."/>
            <person name="Wang A."/>
            <person name="Jiang F."/>
            <person name="Liu H."/>
            <person name="Zhao H."/>
            <person name="Xu D."/>
            <person name="Zhang Y."/>
        </authorList>
    </citation>
    <scope>NUCLEOTIDE SEQUENCE [LARGE SCALE GENOMIC DNA]</scope>
    <source>
        <strain evidence="2">cv. Yunnan</strain>
    </source>
</reference>
<reference evidence="1 2" key="2">
    <citation type="journal article" date="2022" name="Mol. Ecol. Resour.">
        <title>The genomes of chicory, endive, great burdock and yacon provide insights into Asteraceae paleo-polyploidization history and plant inulin production.</title>
        <authorList>
            <person name="Fan W."/>
            <person name="Wang S."/>
            <person name="Wang H."/>
            <person name="Wang A."/>
            <person name="Jiang F."/>
            <person name="Liu H."/>
            <person name="Zhao H."/>
            <person name="Xu D."/>
            <person name="Zhang Y."/>
        </authorList>
    </citation>
    <scope>NUCLEOTIDE SEQUENCE [LARGE SCALE GENOMIC DNA]</scope>
    <source>
        <strain evidence="2">cv. Yunnan</strain>
        <tissue evidence="1">Leaves</tissue>
    </source>
</reference>
<comment type="caution">
    <text evidence="1">The sequence shown here is derived from an EMBL/GenBank/DDBJ whole genome shotgun (WGS) entry which is preliminary data.</text>
</comment>
<organism evidence="1 2">
    <name type="scientific">Smallanthus sonchifolius</name>
    <dbReference type="NCBI Taxonomy" id="185202"/>
    <lineage>
        <taxon>Eukaryota</taxon>
        <taxon>Viridiplantae</taxon>
        <taxon>Streptophyta</taxon>
        <taxon>Embryophyta</taxon>
        <taxon>Tracheophyta</taxon>
        <taxon>Spermatophyta</taxon>
        <taxon>Magnoliopsida</taxon>
        <taxon>eudicotyledons</taxon>
        <taxon>Gunneridae</taxon>
        <taxon>Pentapetalae</taxon>
        <taxon>asterids</taxon>
        <taxon>campanulids</taxon>
        <taxon>Asterales</taxon>
        <taxon>Asteraceae</taxon>
        <taxon>Asteroideae</taxon>
        <taxon>Heliantheae alliance</taxon>
        <taxon>Millerieae</taxon>
        <taxon>Smallanthus</taxon>
    </lineage>
</organism>
<dbReference type="Proteomes" id="UP001056120">
    <property type="component" value="Linkage Group LG20"/>
</dbReference>
<evidence type="ECO:0000313" key="2">
    <source>
        <dbReference type="Proteomes" id="UP001056120"/>
    </source>
</evidence>
<dbReference type="EMBL" id="CM042037">
    <property type="protein sequence ID" value="KAI3743638.1"/>
    <property type="molecule type" value="Genomic_DNA"/>
</dbReference>